<dbReference type="GO" id="GO:0016740">
    <property type="term" value="F:transferase activity"/>
    <property type="evidence" value="ECO:0007669"/>
    <property type="project" value="UniProtKB-KW"/>
</dbReference>
<proteinExistence type="predicted"/>
<dbReference type="InterPro" id="IPR051159">
    <property type="entry name" value="Hexapeptide_acetyltransf"/>
</dbReference>
<dbReference type="SUPFAM" id="SSF51161">
    <property type="entry name" value="Trimeric LpxA-like enzymes"/>
    <property type="match status" value="1"/>
</dbReference>
<keyword evidence="1" id="KW-0808">Transferase</keyword>
<keyword evidence="2" id="KW-0677">Repeat</keyword>
<keyword evidence="3" id="KW-0812">Transmembrane</keyword>
<evidence type="ECO:0000256" key="1">
    <source>
        <dbReference type="ARBA" id="ARBA00022679"/>
    </source>
</evidence>
<accession>A0A523W252</accession>
<keyword evidence="3" id="KW-0472">Membrane</keyword>
<evidence type="ECO:0000313" key="4">
    <source>
        <dbReference type="EMBL" id="TET61061.1"/>
    </source>
</evidence>
<keyword evidence="3" id="KW-1133">Transmembrane helix</keyword>
<dbReference type="InterPro" id="IPR018357">
    <property type="entry name" value="Hexapep_transf_CS"/>
</dbReference>
<evidence type="ECO:0000313" key="5">
    <source>
        <dbReference type="Proteomes" id="UP000319130"/>
    </source>
</evidence>
<gene>
    <name evidence="4" type="ORF">E3J48_06000</name>
</gene>
<evidence type="ECO:0000256" key="2">
    <source>
        <dbReference type="ARBA" id="ARBA00022737"/>
    </source>
</evidence>
<dbReference type="InterPro" id="IPR011004">
    <property type="entry name" value="Trimer_LpxA-like_sf"/>
</dbReference>
<evidence type="ECO:0000256" key="3">
    <source>
        <dbReference type="SAM" id="Phobius"/>
    </source>
</evidence>
<dbReference type="EMBL" id="SOIZ01000268">
    <property type="protein sequence ID" value="TET61061.1"/>
    <property type="molecule type" value="Genomic_DNA"/>
</dbReference>
<reference evidence="4 5" key="1">
    <citation type="submission" date="2019-03" db="EMBL/GenBank/DDBJ databases">
        <title>Metabolic potential of uncultured bacteria and archaea associated with petroleum seepage in deep-sea sediments.</title>
        <authorList>
            <person name="Dong X."/>
            <person name="Hubert C."/>
        </authorList>
    </citation>
    <scope>NUCLEOTIDE SEQUENCE [LARGE SCALE GENOMIC DNA]</scope>
    <source>
        <strain evidence="4">E29_bin52</strain>
    </source>
</reference>
<evidence type="ECO:0008006" key="6">
    <source>
        <dbReference type="Google" id="ProtNLM"/>
    </source>
</evidence>
<dbReference type="Gene3D" id="2.160.10.10">
    <property type="entry name" value="Hexapeptide repeat proteins"/>
    <property type="match status" value="2"/>
</dbReference>
<dbReference type="PANTHER" id="PTHR23416">
    <property type="entry name" value="SIALIC ACID SYNTHASE-RELATED"/>
    <property type="match status" value="1"/>
</dbReference>
<feature type="transmembrane region" description="Helical" evidence="3">
    <location>
        <begin position="35"/>
        <end position="56"/>
    </location>
</feature>
<comment type="caution">
    <text evidence="4">The sequence shown here is derived from an EMBL/GenBank/DDBJ whole genome shotgun (WGS) entry which is preliminary data.</text>
</comment>
<dbReference type="CDD" id="cd04647">
    <property type="entry name" value="LbH_MAT_like"/>
    <property type="match status" value="1"/>
</dbReference>
<dbReference type="Proteomes" id="UP000319130">
    <property type="component" value="Unassembled WGS sequence"/>
</dbReference>
<protein>
    <recommendedName>
        <fullName evidence="6">Acyltransferase</fullName>
    </recommendedName>
</protein>
<dbReference type="Pfam" id="PF00132">
    <property type="entry name" value="Hexapep"/>
    <property type="match status" value="1"/>
</dbReference>
<name>A0A523W252_UNCAE</name>
<dbReference type="PANTHER" id="PTHR23416:SF78">
    <property type="entry name" value="LIPOPOLYSACCHARIDE BIOSYNTHESIS O-ACETYL TRANSFERASE WBBJ-RELATED"/>
    <property type="match status" value="1"/>
</dbReference>
<dbReference type="AlphaFoldDB" id="A0A523W252"/>
<organism evidence="4 5">
    <name type="scientific">Aerophobetes bacterium</name>
    <dbReference type="NCBI Taxonomy" id="2030807"/>
    <lineage>
        <taxon>Bacteria</taxon>
        <taxon>Candidatus Aerophobota</taxon>
    </lineage>
</organism>
<dbReference type="PROSITE" id="PS00101">
    <property type="entry name" value="HEXAPEP_TRANSFERASES"/>
    <property type="match status" value="1"/>
</dbReference>
<sequence>MESNDIHITIPEVGLRKNFWNYVVRVTGEQSLSKFIWRGLMLAVFSMFPTVVGSVLRGIVYRALLGEVGSSCFIERNVRLNIPQRIFLGDRVFIGEGSYLDAENIKSEIRLKDDVHVSRYVILRAGREVQAERGEGRIIVNERTRLGAHTFIYGDGGVEIGKDSLIANHVELISGNHKFRDASQLIRLQGGQLKKILIGNDVWLGAYVIVLPGVTVGDGAVVGAGSVVTGDIPSYSIAVGVPAKVVGKRE</sequence>
<dbReference type="InterPro" id="IPR001451">
    <property type="entry name" value="Hexapep"/>
</dbReference>